<gene>
    <name evidence="3" type="ORF">CLV82_2295</name>
</gene>
<dbReference type="Gene3D" id="2.30.180.10">
    <property type="entry name" value="FAS1 domain"/>
    <property type="match status" value="1"/>
</dbReference>
<comment type="caution">
    <text evidence="3">The sequence shown here is derived from an EMBL/GenBank/DDBJ whole genome shotgun (WGS) entry which is preliminary data.</text>
</comment>
<dbReference type="InterPro" id="IPR050904">
    <property type="entry name" value="Adhesion/Biosynth-related"/>
</dbReference>
<protein>
    <submittedName>
        <fullName evidence="3">Putative surface protein with fasciclin (FAS1) repeats</fullName>
    </submittedName>
</protein>
<accession>A0A4R6TLK0</accession>
<feature type="signal peptide" evidence="1">
    <location>
        <begin position="1"/>
        <end position="21"/>
    </location>
</feature>
<dbReference type="FunFam" id="2.30.180.10:FF:000032">
    <property type="entry name" value="Fasciclin domain-containing protein, putative"/>
    <property type="match status" value="1"/>
</dbReference>
<evidence type="ECO:0000313" key="4">
    <source>
        <dbReference type="Proteomes" id="UP000295468"/>
    </source>
</evidence>
<dbReference type="OrthoDB" id="9800666at2"/>
<dbReference type="EMBL" id="SNYI01000002">
    <property type="protein sequence ID" value="TDQ31587.1"/>
    <property type="molecule type" value="Genomic_DNA"/>
</dbReference>
<dbReference type="PROSITE" id="PS50213">
    <property type="entry name" value="FAS1"/>
    <property type="match status" value="1"/>
</dbReference>
<reference evidence="3 4" key="1">
    <citation type="submission" date="2019-03" db="EMBL/GenBank/DDBJ databases">
        <title>Genomic Encyclopedia of Archaeal and Bacterial Type Strains, Phase II (KMG-II): from individual species to whole genera.</title>
        <authorList>
            <person name="Goeker M."/>
        </authorList>
    </citation>
    <scope>NUCLEOTIDE SEQUENCE [LARGE SCALE GENOMIC DNA]</scope>
    <source>
        <strain evidence="3 4">DSM 18435</strain>
    </source>
</reference>
<dbReference type="RefSeq" id="WP_133644399.1">
    <property type="nucleotide sequence ID" value="NZ_SNYI01000002.1"/>
</dbReference>
<feature type="chain" id="PRO_5020430530" evidence="1">
    <location>
        <begin position="22"/>
        <end position="181"/>
    </location>
</feature>
<dbReference type="SUPFAM" id="SSF82153">
    <property type="entry name" value="FAS1 domain"/>
    <property type="match status" value="1"/>
</dbReference>
<dbReference type="AlphaFoldDB" id="A0A4R6TLK0"/>
<evidence type="ECO:0000256" key="1">
    <source>
        <dbReference type="SAM" id="SignalP"/>
    </source>
</evidence>
<dbReference type="Proteomes" id="UP000295468">
    <property type="component" value="Unassembled WGS sequence"/>
</dbReference>
<organism evidence="3 4">
    <name type="scientific">Zeaxanthinibacter enoshimensis</name>
    <dbReference type="NCBI Taxonomy" id="392009"/>
    <lineage>
        <taxon>Bacteria</taxon>
        <taxon>Pseudomonadati</taxon>
        <taxon>Bacteroidota</taxon>
        <taxon>Flavobacteriia</taxon>
        <taxon>Flavobacteriales</taxon>
        <taxon>Flavobacteriaceae</taxon>
        <taxon>Zeaxanthinibacter</taxon>
    </lineage>
</organism>
<feature type="domain" description="FAS1" evidence="2">
    <location>
        <begin position="34"/>
        <end position="178"/>
    </location>
</feature>
<sequence length="181" mass="19412">MNTMKAMLAGSALLCTLLTSAQYDPSTYGEIGPAYSIVETTVESDKHKTLMAAVMAAGLADRLHSGGPYTVFAPSDEAFETLTEDRLKTLLRPENKKELKALLTYHMIAGKITASDILKAMCRGEGSASFTTLQGNKLRATMDGIDIVLTDCLGNSARITNADSDQCNGVIHVIDRVIAPR</sequence>
<dbReference type="SMART" id="SM00554">
    <property type="entry name" value="FAS1"/>
    <property type="match status" value="1"/>
</dbReference>
<evidence type="ECO:0000313" key="3">
    <source>
        <dbReference type="EMBL" id="TDQ31587.1"/>
    </source>
</evidence>
<proteinExistence type="predicted"/>
<keyword evidence="1" id="KW-0732">Signal</keyword>
<dbReference type="InterPro" id="IPR000782">
    <property type="entry name" value="FAS1_domain"/>
</dbReference>
<keyword evidence="4" id="KW-1185">Reference proteome</keyword>
<dbReference type="InterPro" id="IPR036378">
    <property type="entry name" value="FAS1_dom_sf"/>
</dbReference>
<dbReference type="Pfam" id="PF02469">
    <property type="entry name" value="Fasciclin"/>
    <property type="match status" value="1"/>
</dbReference>
<dbReference type="PANTHER" id="PTHR10900:SF77">
    <property type="entry name" value="FI19380P1"/>
    <property type="match status" value="1"/>
</dbReference>
<name>A0A4R6TLK0_9FLAO</name>
<evidence type="ECO:0000259" key="2">
    <source>
        <dbReference type="PROSITE" id="PS50213"/>
    </source>
</evidence>
<dbReference type="PANTHER" id="PTHR10900">
    <property type="entry name" value="PERIOSTIN-RELATED"/>
    <property type="match status" value="1"/>
</dbReference>
<dbReference type="GO" id="GO:0005615">
    <property type="term" value="C:extracellular space"/>
    <property type="evidence" value="ECO:0007669"/>
    <property type="project" value="TreeGrafter"/>
</dbReference>